<feature type="domain" description="FP protein C-terminal" evidence="3">
    <location>
        <begin position="268"/>
        <end position="319"/>
    </location>
</feature>
<name>A0A8S4G005_PLUXY</name>
<dbReference type="InterPro" id="IPR004244">
    <property type="entry name" value="Transposase_22"/>
</dbReference>
<dbReference type="PANTHER" id="PTHR11505">
    <property type="entry name" value="L1 TRANSPOSABLE ELEMENT-RELATED"/>
    <property type="match status" value="1"/>
</dbReference>
<accession>A0A8S4G005</accession>
<feature type="region of interest" description="Disordered" evidence="2">
    <location>
        <begin position="20"/>
        <end position="62"/>
    </location>
</feature>
<dbReference type="Pfam" id="PF25298">
    <property type="entry name" value="Baculo_FP_2nd"/>
    <property type="match status" value="1"/>
</dbReference>
<gene>
    <name evidence="4" type="ORF">PLXY2_LOCUS11340</name>
</gene>
<keyword evidence="1" id="KW-0175">Coiled coil</keyword>
<proteinExistence type="predicted"/>
<evidence type="ECO:0000259" key="3">
    <source>
        <dbReference type="Pfam" id="PF25298"/>
    </source>
</evidence>
<evidence type="ECO:0000256" key="2">
    <source>
        <dbReference type="SAM" id="MobiDB-lite"/>
    </source>
</evidence>
<dbReference type="Proteomes" id="UP000653454">
    <property type="component" value="Unassembled WGS sequence"/>
</dbReference>
<comment type="caution">
    <text evidence="4">The sequence shown here is derived from an EMBL/GenBank/DDBJ whole genome shotgun (WGS) entry which is preliminary data.</text>
</comment>
<sequence length="320" mass="36030">MTKENKANWKCDACVSAKVTASPTTSTPHSSSPVLSKSTKMNKTAEENHATTRKKQNDNNTQIEASSFVTESNLRAILKQEISAAIKSSIKELVMAELQNINQQISSFHDSMTFFNQHFEDLKANLEEKSTHIKVLQEENLNLKTTVNDLTSRLCQVEQQMRESNIEINGIPEKNSENLSSIVTKIAKSVDCQLKDDDVLHVTRVAKLNKENPRPRTVVAKLRSTRHRDALIAAVSSYNRKNPGNKLSTNHLGYDGASSPVYVAEHLTPTYKALHAEVRKKAKELSYKFIWVRNGRIQVRKDEYSPILVIRNATCLSKIN</sequence>
<keyword evidence="5" id="KW-1185">Reference proteome</keyword>
<evidence type="ECO:0000313" key="4">
    <source>
        <dbReference type="EMBL" id="CAG9133111.1"/>
    </source>
</evidence>
<feature type="compositionally biased region" description="Low complexity" evidence="2">
    <location>
        <begin position="20"/>
        <end position="39"/>
    </location>
</feature>
<feature type="coiled-coil region" evidence="1">
    <location>
        <begin position="119"/>
        <end position="153"/>
    </location>
</feature>
<dbReference type="EMBL" id="CAJHNJ030000057">
    <property type="protein sequence ID" value="CAG9133111.1"/>
    <property type="molecule type" value="Genomic_DNA"/>
</dbReference>
<evidence type="ECO:0000256" key="1">
    <source>
        <dbReference type="SAM" id="Coils"/>
    </source>
</evidence>
<dbReference type="InterPro" id="IPR057251">
    <property type="entry name" value="FP_C"/>
</dbReference>
<protein>
    <submittedName>
        <fullName evidence="4">(diamondback moth) hypothetical protein</fullName>
    </submittedName>
</protein>
<dbReference type="Gene3D" id="3.30.70.1820">
    <property type="entry name" value="L1 transposable element, RRM domain"/>
    <property type="match status" value="1"/>
</dbReference>
<dbReference type="AlphaFoldDB" id="A0A8S4G005"/>
<evidence type="ECO:0000313" key="5">
    <source>
        <dbReference type="Proteomes" id="UP000653454"/>
    </source>
</evidence>
<reference evidence="4" key="1">
    <citation type="submission" date="2020-11" db="EMBL/GenBank/DDBJ databases">
        <authorList>
            <person name="Whiteford S."/>
        </authorList>
    </citation>
    <scope>NUCLEOTIDE SEQUENCE</scope>
</reference>
<organism evidence="4 5">
    <name type="scientific">Plutella xylostella</name>
    <name type="common">Diamondback moth</name>
    <name type="synonym">Plutella maculipennis</name>
    <dbReference type="NCBI Taxonomy" id="51655"/>
    <lineage>
        <taxon>Eukaryota</taxon>
        <taxon>Metazoa</taxon>
        <taxon>Ecdysozoa</taxon>
        <taxon>Arthropoda</taxon>
        <taxon>Hexapoda</taxon>
        <taxon>Insecta</taxon>
        <taxon>Pterygota</taxon>
        <taxon>Neoptera</taxon>
        <taxon>Endopterygota</taxon>
        <taxon>Lepidoptera</taxon>
        <taxon>Glossata</taxon>
        <taxon>Ditrysia</taxon>
        <taxon>Yponomeutoidea</taxon>
        <taxon>Plutellidae</taxon>
        <taxon>Plutella</taxon>
    </lineage>
</organism>